<gene>
    <name evidence="2" type="ORF">PIB30_025552</name>
</gene>
<dbReference type="PANTHER" id="PTHR35305:SF2">
    <property type="entry name" value="FAD-BINDING PROTEIN"/>
    <property type="match status" value="1"/>
</dbReference>
<evidence type="ECO:0000313" key="3">
    <source>
        <dbReference type="Proteomes" id="UP001341840"/>
    </source>
</evidence>
<reference evidence="2 3" key="1">
    <citation type="journal article" date="2023" name="Plants (Basel)">
        <title>Bridging the Gap: Combining Genomics and Transcriptomics Approaches to Understand Stylosanthes scabra, an Orphan Legume from the Brazilian Caatinga.</title>
        <authorList>
            <person name="Ferreira-Neto J.R.C."/>
            <person name="da Silva M.D."/>
            <person name="Binneck E."/>
            <person name="de Melo N.F."/>
            <person name="da Silva R.H."/>
            <person name="de Melo A.L.T.M."/>
            <person name="Pandolfi V."/>
            <person name="Bustamante F.O."/>
            <person name="Brasileiro-Vidal A.C."/>
            <person name="Benko-Iseppon A.M."/>
        </authorList>
    </citation>
    <scope>NUCLEOTIDE SEQUENCE [LARGE SCALE GENOMIC DNA]</scope>
    <source>
        <tissue evidence="2">Leaves</tissue>
    </source>
</reference>
<accession>A0ABU6QBG6</accession>
<dbReference type="Pfam" id="PF25071">
    <property type="entry name" value="DUF7795"/>
    <property type="match status" value="1"/>
</dbReference>
<organism evidence="2 3">
    <name type="scientific">Stylosanthes scabra</name>
    <dbReference type="NCBI Taxonomy" id="79078"/>
    <lineage>
        <taxon>Eukaryota</taxon>
        <taxon>Viridiplantae</taxon>
        <taxon>Streptophyta</taxon>
        <taxon>Embryophyta</taxon>
        <taxon>Tracheophyta</taxon>
        <taxon>Spermatophyta</taxon>
        <taxon>Magnoliopsida</taxon>
        <taxon>eudicotyledons</taxon>
        <taxon>Gunneridae</taxon>
        <taxon>Pentapetalae</taxon>
        <taxon>rosids</taxon>
        <taxon>fabids</taxon>
        <taxon>Fabales</taxon>
        <taxon>Fabaceae</taxon>
        <taxon>Papilionoideae</taxon>
        <taxon>50 kb inversion clade</taxon>
        <taxon>dalbergioids sensu lato</taxon>
        <taxon>Dalbergieae</taxon>
        <taxon>Pterocarpus clade</taxon>
        <taxon>Stylosanthes</taxon>
    </lineage>
</organism>
<feature type="domain" description="DUF7795" evidence="1">
    <location>
        <begin position="6"/>
        <end position="43"/>
    </location>
</feature>
<dbReference type="InterPro" id="IPR056697">
    <property type="entry name" value="DUF7795"/>
</dbReference>
<proteinExistence type="predicted"/>
<evidence type="ECO:0000313" key="2">
    <source>
        <dbReference type="EMBL" id="MED6108589.1"/>
    </source>
</evidence>
<dbReference type="Proteomes" id="UP001341840">
    <property type="component" value="Unassembled WGS sequence"/>
</dbReference>
<dbReference type="PANTHER" id="PTHR35305">
    <property type="entry name" value="FAD-BINDING PROTEIN"/>
    <property type="match status" value="1"/>
</dbReference>
<name>A0ABU6QBG6_9FABA</name>
<sequence>MAILDSEVHSCKRDLLNHISKAKVIIDELEGLLGDVTSTIQSTHGKLSAFSDIDFGVELDEHVASDDSEENVGFSHFLNPECTTTEEKKSSDVTHLASLMAILYSMVKQDYLMQEKIVNALDLKVPSEELQSFCEMWSWRPFIDDDIMHQAWKLIP</sequence>
<evidence type="ECO:0000259" key="1">
    <source>
        <dbReference type="Pfam" id="PF25071"/>
    </source>
</evidence>
<protein>
    <recommendedName>
        <fullName evidence="1">DUF7795 domain-containing protein</fullName>
    </recommendedName>
</protein>
<keyword evidence="3" id="KW-1185">Reference proteome</keyword>
<comment type="caution">
    <text evidence="2">The sequence shown here is derived from an EMBL/GenBank/DDBJ whole genome shotgun (WGS) entry which is preliminary data.</text>
</comment>
<dbReference type="EMBL" id="JASCZI010000094">
    <property type="protein sequence ID" value="MED6108589.1"/>
    <property type="molecule type" value="Genomic_DNA"/>
</dbReference>